<evidence type="ECO:0000313" key="1">
    <source>
        <dbReference type="EMBL" id="MCT8970426.1"/>
    </source>
</evidence>
<dbReference type="PROSITE" id="PS51257">
    <property type="entry name" value="PROKAR_LIPOPROTEIN"/>
    <property type="match status" value="1"/>
</dbReference>
<evidence type="ECO:0000313" key="2">
    <source>
        <dbReference type="Proteomes" id="UP001320898"/>
    </source>
</evidence>
<keyword evidence="2" id="KW-1185">Reference proteome</keyword>
<evidence type="ECO:0008006" key="3">
    <source>
        <dbReference type="Google" id="ProtNLM"/>
    </source>
</evidence>
<sequence>MGKITRRLAIGFAGIVGVGAAAYGGSLFACRFVPRKHPDFFALLDTVPGDAAARRIGRALVAAGRAPADFDRLAALVSQRPLIRTALSTNCPTTRKRLVQDQCGADFAEGRMVSVDGWILSETEANLCAAAWLAESETV</sequence>
<comment type="caution">
    <text evidence="1">The sequence shown here is derived from an EMBL/GenBank/DDBJ whole genome shotgun (WGS) entry which is preliminary data.</text>
</comment>
<dbReference type="Proteomes" id="UP001320898">
    <property type="component" value="Unassembled WGS sequence"/>
</dbReference>
<organism evidence="1 2">
    <name type="scientific">Microbaculum marinisediminis</name>
    <dbReference type="NCBI Taxonomy" id="2931392"/>
    <lineage>
        <taxon>Bacteria</taxon>
        <taxon>Pseudomonadati</taxon>
        <taxon>Pseudomonadota</taxon>
        <taxon>Alphaproteobacteria</taxon>
        <taxon>Hyphomicrobiales</taxon>
        <taxon>Tepidamorphaceae</taxon>
        <taxon>Microbaculum</taxon>
    </lineage>
</organism>
<dbReference type="RefSeq" id="WP_261613993.1">
    <property type="nucleotide sequence ID" value="NZ_JALIDZ010000001.1"/>
</dbReference>
<protein>
    <recommendedName>
        <fullName evidence="3">Extensin</fullName>
    </recommendedName>
</protein>
<dbReference type="EMBL" id="JALIDZ010000001">
    <property type="protein sequence ID" value="MCT8970426.1"/>
    <property type="molecule type" value="Genomic_DNA"/>
</dbReference>
<dbReference type="AlphaFoldDB" id="A0AAW5QV46"/>
<accession>A0AAW5QV46</accession>
<reference evidence="1 2" key="1">
    <citation type="submission" date="2022-04" db="EMBL/GenBank/DDBJ databases">
        <authorList>
            <person name="Ye Y.-Q."/>
            <person name="Du Z.-J."/>
        </authorList>
    </citation>
    <scope>NUCLEOTIDE SEQUENCE [LARGE SCALE GENOMIC DNA]</scope>
    <source>
        <strain evidence="1 2">A6E488</strain>
    </source>
</reference>
<name>A0AAW5QV46_9HYPH</name>
<proteinExistence type="predicted"/>
<gene>
    <name evidence="1" type="ORF">MUB46_00995</name>
</gene>